<protein>
    <submittedName>
        <fullName evidence="1">Uncharacterized protein</fullName>
    </submittedName>
</protein>
<evidence type="ECO:0000313" key="1">
    <source>
        <dbReference type="EMBL" id="THU55971.1"/>
    </source>
</evidence>
<gene>
    <name evidence="1" type="ORF">C4D60_Mb11t12310</name>
</gene>
<name>A0A4S8J3M5_MUSBA</name>
<sequence>MRPRCSPPLPSLLFGFRCVYSHHCRANFVFGSPEISPSRSSLLLPALGFRVRAAAAPPSTAEVHPCGRPRTPASLLPGFSRSLRRIPLLVSVSWPLGRLRSRAFFAASQIIYCAFRWEPME</sequence>
<keyword evidence="2" id="KW-1185">Reference proteome</keyword>
<dbReference type="Proteomes" id="UP000317650">
    <property type="component" value="Chromosome 11"/>
</dbReference>
<evidence type="ECO:0000313" key="2">
    <source>
        <dbReference type="Proteomes" id="UP000317650"/>
    </source>
</evidence>
<dbReference type="AlphaFoldDB" id="A0A4S8J3M5"/>
<comment type="caution">
    <text evidence="1">The sequence shown here is derived from an EMBL/GenBank/DDBJ whole genome shotgun (WGS) entry which is preliminary data.</text>
</comment>
<accession>A0A4S8J3M5</accession>
<organism evidence="1 2">
    <name type="scientific">Musa balbisiana</name>
    <name type="common">Banana</name>
    <dbReference type="NCBI Taxonomy" id="52838"/>
    <lineage>
        <taxon>Eukaryota</taxon>
        <taxon>Viridiplantae</taxon>
        <taxon>Streptophyta</taxon>
        <taxon>Embryophyta</taxon>
        <taxon>Tracheophyta</taxon>
        <taxon>Spermatophyta</taxon>
        <taxon>Magnoliopsida</taxon>
        <taxon>Liliopsida</taxon>
        <taxon>Zingiberales</taxon>
        <taxon>Musaceae</taxon>
        <taxon>Musa</taxon>
    </lineage>
</organism>
<proteinExistence type="predicted"/>
<dbReference type="EMBL" id="PYDT01000007">
    <property type="protein sequence ID" value="THU55971.1"/>
    <property type="molecule type" value="Genomic_DNA"/>
</dbReference>
<reference evidence="1 2" key="1">
    <citation type="journal article" date="2019" name="Nat. Plants">
        <title>Genome sequencing of Musa balbisiana reveals subgenome evolution and function divergence in polyploid bananas.</title>
        <authorList>
            <person name="Yao X."/>
        </authorList>
    </citation>
    <scope>NUCLEOTIDE SEQUENCE [LARGE SCALE GENOMIC DNA]</scope>
    <source>
        <strain evidence="2">cv. DH-PKW</strain>
        <tissue evidence="1">Leaves</tissue>
    </source>
</reference>